<dbReference type="SUPFAM" id="SSF158622">
    <property type="entry name" value="YheA/YmcA-like"/>
    <property type="match status" value="1"/>
</dbReference>
<organism evidence="2 3">
    <name type="scientific">Lactococcus allomyrinae</name>
    <dbReference type="NCBI Taxonomy" id="2419773"/>
    <lineage>
        <taxon>Bacteria</taxon>
        <taxon>Bacillati</taxon>
        <taxon>Bacillota</taxon>
        <taxon>Bacilli</taxon>
        <taxon>Lactobacillales</taxon>
        <taxon>Streptococcaceae</taxon>
        <taxon>Lactococcus</taxon>
    </lineage>
</organism>
<sequence>MYYDELVGQLQEKIEHLGYVEDFKRVEQRLQEQTSLFEAQEEMKKLQKDAMLYREIGKMQAYKETSQAAQKIEKSLKMSPLVEEYFIKLQDVNDLVQYVTGEIERKVNILLENDEK</sequence>
<evidence type="ECO:0000313" key="3">
    <source>
        <dbReference type="Proteomes" id="UP000269374"/>
    </source>
</evidence>
<evidence type="ECO:0000256" key="1">
    <source>
        <dbReference type="SAM" id="Coils"/>
    </source>
</evidence>
<dbReference type="EMBL" id="CP032627">
    <property type="protein sequence ID" value="AYG01294.1"/>
    <property type="molecule type" value="Genomic_DNA"/>
</dbReference>
<dbReference type="InterPro" id="IPR052767">
    <property type="entry name" value="Bact_com_dev_regulator"/>
</dbReference>
<dbReference type="InterPro" id="IPR010368">
    <property type="entry name" value="Com_YlbF"/>
</dbReference>
<dbReference type="OrthoDB" id="2243283at2"/>
<protein>
    <recommendedName>
        <fullName evidence="4">YlbF family regulator</fullName>
    </recommendedName>
</protein>
<dbReference type="Proteomes" id="UP000269374">
    <property type="component" value="Chromosome"/>
</dbReference>
<dbReference type="Gene3D" id="1.20.1500.10">
    <property type="entry name" value="YheA/YmcA-like"/>
    <property type="match status" value="1"/>
</dbReference>
<keyword evidence="3" id="KW-1185">Reference proteome</keyword>
<dbReference type="Pfam" id="PF06133">
    <property type="entry name" value="Com_YlbF"/>
    <property type="match status" value="1"/>
</dbReference>
<feature type="coiled-coil region" evidence="1">
    <location>
        <begin position="29"/>
        <end position="56"/>
    </location>
</feature>
<dbReference type="RefSeq" id="WP_120772667.1">
    <property type="nucleotide sequence ID" value="NZ_CP032627.1"/>
</dbReference>
<evidence type="ECO:0000313" key="2">
    <source>
        <dbReference type="EMBL" id="AYG01294.1"/>
    </source>
</evidence>
<dbReference type="KEGG" id="lact:D7I46_09410"/>
<gene>
    <name evidence="2" type="ORF">D7I46_09410</name>
</gene>
<evidence type="ECO:0008006" key="4">
    <source>
        <dbReference type="Google" id="ProtNLM"/>
    </source>
</evidence>
<dbReference type="PANTHER" id="PTHR38448:SF1">
    <property type="entry name" value="YLBF FAMILY REGULATOR"/>
    <property type="match status" value="1"/>
</dbReference>
<accession>A0A387BG94</accession>
<dbReference type="PANTHER" id="PTHR38448">
    <property type="entry name" value="REGULATORY PROTEIN YLBF-RELATED"/>
    <property type="match status" value="1"/>
</dbReference>
<reference evidence="2 3" key="1">
    <citation type="submission" date="2018-09" db="EMBL/GenBank/DDBJ databases">
        <title>Genome sequencing of strain 1JSPR-7.</title>
        <authorList>
            <person name="Heo J."/>
            <person name="Kim S.-J."/>
            <person name="Kwon S.-W."/>
        </authorList>
    </citation>
    <scope>NUCLEOTIDE SEQUENCE [LARGE SCALE GENOMIC DNA]</scope>
    <source>
        <strain evidence="2 3">1JSPR-7</strain>
    </source>
</reference>
<keyword evidence="1" id="KW-0175">Coiled coil</keyword>
<dbReference type="InterPro" id="IPR023378">
    <property type="entry name" value="YheA/YmcA-like_dom_sf"/>
</dbReference>
<dbReference type="PIRSF" id="PIRSF021287">
    <property type="entry name" value="Biofilm_formation_YmcA"/>
    <property type="match status" value="1"/>
</dbReference>
<dbReference type="InterPro" id="IPR016783">
    <property type="entry name" value="Biofilm_formation_YmcA"/>
</dbReference>
<proteinExistence type="predicted"/>
<name>A0A387BG94_9LACT</name>
<dbReference type="AlphaFoldDB" id="A0A387BG94"/>